<dbReference type="Proteomes" id="UP000696485">
    <property type="component" value="Unassembled WGS sequence"/>
</dbReference>
<dbReference type="PANTHER" id="PTHR14003">
    <property type="entry name" value="TRANSCRIPTIONAL REPRESSOR PROTEIN YY"/>
    <property type="match status" value="1"/>
</dbReference>
<reference evidence="8" key="1">
    <citation type="journal article" date="2020" name="Fungal Divers.">
        <title>Resolving the Mortierellaceae phylogeny through synthesis of multi-gene phylogenetics and phylogenomics.</title>
        <authorList>
            <person name="Vandepol N."/>
            <person name="Liber J."/>
            <person name="Desiro A."/>
            <person name="Na H."/>
            <person name="Kennedy M."/>
            <person name="Barry K."/>
            <person name="Grigoriev I.V."/>
            <person name="Miller A.N."/>
            <person name="O'Donnell K."/>
            <person name="Stajich J.E."/>
            <person name="Bonito G."/>
        </authorList>
    </citation>
    <scope>NUCLEOTIDE SEQUENCE</scope>
    <source>
        <strain evidence="8">NVP1</strain>
    </source>
</reference>
<dbReference type="EMBL" id="JAAAUY010000088">
    <property type="protein sequence ID" value="KAF9335723.1"/>
    <property type="molecule type" value="Genomic_DNA"/>
</dbReference>
<evidence type="ECO:0000256" key="3">
    <source>
        <dbReference type="ARBA" id="ARBA00022771"/>
    </source>
</evidence>
<dbReference type="GO" id="GO:0005667">
    <property type="term" value="C:transcription regulator complex"/>
    <property type="evidence" value="ECO:0007669"/>
    <property type="project" value="TreeGrafter"/>
</dbReference>
<evidence type="ECO:0000256" key="4">
    <source>
        <dbReference type="ARBA" id="ARBA00022833"/>
    </source>
</evidence>
<dbReference type="GO" id="GO:0008270">
    <property type="term" value="F:zinc ion binding"/>
    <property type="evidence" value="ECO:0007669"/>
    <property type="project" value="UniProtKB-KW"/>
</dbReference>
<dbReference type="GO" id="GO:0000978">
    <property type="term" value="F:RNA polymerase II cis-regulatory region sequence-specific DNA binding"/>
    <property type="evidence" value="ECO:0007669"/>
    <property type="project" value="TreeGrafter"/>
</dbReference>
<evidence type="ECO:0000256" key="2">
    <source>
        <dbReference type="ARBA" id="ARBA00022737"/>
    </source>
</evidence>
<protein>
    <recommendedName>
        <fullName evidence="7">C2H2-type domain-containing protein</fullName>
    </recommendedName>
</protein>
<dbReference type="SUPFAM" id="SSF57667">
    <property type="entry name" value="beta-beta-alpha zinc fingers"/>
    <property type="match status" value="2"/>
</dbReference>
<evidence type="ECO:0000256" key="1">
    <source>
        <dbReference type="ARBA" id="ARBA00022723"/>
    </source>
</evidence>
<feature type="compositionally biased region" description="Polar residues" evidence="6">
    <location>
        <begin position="314"/>
        <end position="327"/>
    </location>
</feature>
<dbReference type="Gene3D" id="3.30.160.60">
    <property type="entry name" value="Classic Zinc Finger"/>
    <property type="match status" value="3"/>
</dbReference>
<feature type="region of interest" description="Disordered" evidence="6">
    <location>
        <begin position="1"/>
        <end position="58"/>
    </location>
</feature>
<evidence type="ECO:0000256" key="5">
    <source>
        <dbReference type="PROSITE-ProRule" id="PRU00042"/>
    </source>
</evidence>
<proteinExistence type="predicted"/>
<feature type="compositionally biased region" description="Polar residues" evidence="6">
    <location>
        <begin position="227"/>
        <end position="239"/>
    </location>
</feature>
<keyword evidence="1" id="KW-0479">Metal-binding</keyword>
<dbReference type="Pfam" id="PF00096">
    <property type="entry name" value="zf-C2H2"/>
    <property type="match status" value="2"/>
</dbReference>
<comment type="caution">
    <text evidence="8">The sequence shown here is derived from an EMBL/GenBank/DDBJ whole genome shotgun (WGS) entry which is preliminary data.</text>
</comment>
<dbReference type="FunFam" id="3.30.160.60:FF:000065">
    <property type="entry name" value="B-cell CLL/lymphoma 6, member B"/>
    <property type="match status" value="1"/>
</dbReference>
<dbReference type="Pfam" id="PF13912">
    <property type="entry name" value="zf-C2H2_6"/>
    <property type="match status" value="1"/>
</dbReference>
<dbReference type="SMART" id="SM00355">
    <property type="entry name" value="ZnF_C2H2"/>
    <property type="match status" value="3"/>
</dbReference>
<feature type="domain" description="C2H2-type" evidence="7">
    <location>
        <begin position="478"/>
        <end position="505"/>
    </location>
</feature>
<evidence type="ECO:0000259" key="7">
    <source>
        <dbReference type="PROSITE" id="PS50157"/>
    </source>
</evidence>
<feature type="compositionally biased region" description="Polar residues" evidence="6">
    <location>
        <begin position="34"/>
        <end position="57"/>
    </location>
</feature>
<feature type="region of interest" description="Disordered" evidence="6">
    <location>
        <begin position="402"/>
        <end position="443"/>
    </location>
</feature>
<dbReference type="PROSITE" id="PS00028">
    <property type="entry name" value="ZINC_FINGER_C2H2_1"/>
    <property type="match status" value="2"/>
</dbReference>
<feature type="compositionally biased region" description="Polar residues" evidence="6">
    <location>
        <begin position="429"/>
        <end position="439"/>
    </location>
</feature>
<dbReference type="PANTHER" id="PTHR14003:SF19">
    <property type="entry name" value="YY2 TRANSCRIPTION FACTOR"/>
    <property type="match status" value="1"/>
</dbReference>
<accession>A0A9P5SUC2</accession>
<dbReference type="PROSITE" id="PS50157">
    <property type="entry name" value="ZINC_FINGER_C2H2_2"/>
    <property type="match status" value="3"/>
</dbReference>
<feature type="region of interest" description="Disordered" evidence="6">
    <location>
        <begin position="305"/>
        <end position="327"/>
    </location>
</feature>
<dbReference type="InterPro" id="IPR013087">
    <property type="entry name" value="Znf_C2H2_type"/>
</dbReference>
<evidence type="ECO:0000313" key="9">
    <source>
        <dbReference type="Proteomes" id="UP000696485"/>
    </source>
</evidence>
<dbReference type="GO" id="GO:0000981">
    <property type="term" value="F:DNA-binding transcription factor activity, RNA polymerase II-specific"/>
    <property type="evidence" value="ECO:0007669"/>
    <property type="project" value="TreeGrafter"/>
</dbReference>
<sequence>MEEHNQLAATLPDSSSSIPESTVPVDTIAPVDTTPAQSQPDQHQDTLVLQPSSNTTKAADAVAKLPEHDIHQYAPVPVRESTPTPKDIEAVSEVTSQAFSKSFSQETADDIKALTNALTTPMATHSETHDAVAATVAALSATVAAASSSVENAADAHTDSNHLINQVLSIVNAQPKTNKRTADQEMYDQNQAAQALQSIAQSLSNLGNLDQTESTEDMSKTEPKISAESTSSHMEGVQSTNTDTTTTATGPSVAESLMAISQAINFPTQSDSTAFAQAILNATQAEVAKKTDGTTDQSTLQTLNFPTDTKDVDSTTIPTTTAPSNSGQAFTFEVDKVTGKTQLKWSEEPSAGGADSTLTEQANATLQAFHSLLVSSGIAGLADLTGNGSTLLAPPIGAFPAQGSQFGTAQDPPVPEPVAQPPRKKKKTTNASNGQNTAASIPEGATSYPCTHEGCDKVFARLYNLKSHQRTHTNERNFVCNTCAQAFARNHDLKRHVKIHGGDKPFKCNGCGKSFSRLDALGRHRGNSKNRAGCASVEAPAES</sequence>
<keyword evidence="9" id="KW-1185">Reference proteome</keyword>
<dbReference type="GO" id="GO:0000785">
    <property type="term" value="C:chromatin"/>
    <property type="evidence" value="ECO:0007669"/>
    <property type="project" value="TreeGrafter"/>
</dbReference>
<keyword evidence="2" id="KW-0677">Repeat</keyword>
<name>A0A9P5SUC2_9FUNG</name>
<keyword evidence="4" id="KW-0862">Zinc</keyword>
<dbReference type="GO" id="GO:0031519">
    <property type="term" value="C:PcG protein complex"/>
    <property type="evidence" value="ECO:0007669"/>
    <property type="project" value="TreeGrafter"/>
</dbReference>
<gene>
    <name evidence="8" type="ORF">BG006_010796</name>
</gene>
<keyword evidence="3 5" id="KW-0863">Zinc-finger</keyword>
<feature type="domain" description="C2H2-type" evidence="7">
    <location>
        <begin position="448"/>
        <end position="477"/>
    </location>
</feature>
<dbReference type="AlphaFoldDB" id="A0A9P5SUC2"/>
<organism evidence="8 9">
    <name type="scientific">Podila minutissima</name>
    <dbReference type="NCBI Taxonomy" id="64525"/>
    <lineage>
        <taxon>Eukaryota</taxon>
        <taxon>Fungi</taxon>
        <taxon>Fungi incertae sedis</taxon>
        <taxon>Mucoromycota</taxon>
        <taxon>Mortierellomycotina</taxon>
        <taxon>Mortierellomycetes</taxon>
        <taxon>Mortierellales</taxon>
        <taxon>Mortierellaceae</taxon>
        <taxon>Podila</taxon>
    </lineage>
</organism>
<feature type="region of interest" description="Disordered" evidence="6">
    <location>
        <begin position="210"/>
        <end position="248"/>
    </location>
</feature>
<feature type="domain" description="C2H2-type" evidence="7">
    <location>
        <begin position="506"/>
        <end position="525"/>
    </location>
</feature>
<evidence type="ECO:0000256" key="6">
    <source>
        <dbReference type="SAM" id="MobiDB-lite"/>
    </source>
</evidence>
<evidence type="ECO:0000313" key="8">
    <source>
        <dbReference type="EMBL" id="KAF9335723.1"/>
    </source>
</evidence>
<dbReference type="InterPro" id="IPR036236">
    <property type="entry name" value="Znf_C2H2_sf"/>
</dbReference>
<dbReference type="FunFam" id="3.30.160.60:FF:000125">
    <property type="entry name" value="Putative zinc finger protein 143"/>
    <property type="match status" value="1"/>
</dbReference>